<keyword evidence="3" id="KW-1185">Reference proteome</keyword>
<dbReference type="EMBL" id="AWWV01006559">
    <property type="protein sequence ID" value="OMP00951.1"/>
    <property type="molecule type" value="Genomic_DNA"/>
</dbReference>
<dbReference type="InterPro" id="IPR004330">
    <property type="entry name" value="FAR1_DNA_bnd_dom"/>
</dbReference>
<evidence type="ECO:0000313" key="2">
    <source>
        <dbReference type="EMBL" id="OMP00951.1"/>
    </source>
</evidence>
<dbReference type="Gramene" id="OMP00951">
    <property type="protein sequence ID" value="OMP00951"/>
    <property type="gene ID" value="CCACVL1_03226"/>
</dbReference>
<comment type="caution">
    <text evidence="2">The sequence shown here is derived from an EMBL/GenBank/DDBJ whole genome shotgun (WGS) entry which is preliminary data.</text>
</comment>
<dbReference type="OrthoDB" id="1725351at2759"/>
<dbReference type="PANTHER" id="PTHR46328">
    <property type="entry name" value="FAR-RED IMPAIRED RESPONSIVE (FAR1) FAMILY PROTEIN-RELATED"/>
    <property type="match status" value="1"/>
</dbReference>
<proteinExistence type="predicted"/>
<dbReference type="Pfam" id="PF03101">
    <property type="entry name" value="FAR1"/>
    <property type="match status" value="1"/>
</dbReference>
<dbReference type="Proteomes" id="UP000188268">
    <property type="component" value="Unassembled WGS sequence"/>
</dbReference>
<feature type="domain" description="FAR1" evidence="1">
    <location>
        <begin position="102"/>
        <end position="145"/>
    </location>
</feature>
<organism evidence="2 3">
    <name type="scientific">Corchorus capsularis</name>
    <name type="common">Jute</name>
    <dbReference type="NCBI Taxonomy" id="210143"/>
    <lineage>
        <taxon>Eukaryota</taxon>
        <taxon>Viridiplantae</taxon>
        <taxon>Streptophyta</taxon>
        <taxon>Embryophyta</taxon>
        <taxon>Tracheophyta</taxon>
        <taxon>Spermatophyta</taxon>
        <taxon>Magnoliopsida</taxon>
        <taxon>eudicotyledons</taxon>
        <taxon>Gunneridae</taxon>
        <taxon>Pentapetalae</taxon>
        <taxon>rosids</taxon>
        <taxon>malvids</taxon>
        <taxon>Malvales</taxon>
        <taxon>Malvaceae</taxon>
        <taxon>Grewioideae</taxon>
        <taxon>Apeibeae</taxon>
        <taxon>Corchorus</taxon>
    </lineage>
</organism>
<dbReference type="AlphaFoldDB" id="A0A1R3K1K8"/>
<sequence length="151" mass="17449">MSRFLLCEYLDGNLFVVGKRKQSRREGFDLNEALACEEDKYVADAEEDDAQNAGGDNLFGLNVLREDERVPHPFFNEVDARSLRPEDVVGKMVFDSVVEATQFYITYGTHMGFSVKKETNHYNRRTCQLIGKLFVCTNEGSRKEKWFNYPN</sequence>
<protein>
    <recommendedName>
        <fullName evidence="1">FAR1 domain-containing protein</fullName>
    </recommendedName>
</protein>
<name>A0A1R3K1K8_COCAP</name>
<evidence type="ECO:0000259" key="1">
    <source>
        <dbReference type="Pfam" id="PF03101"/>
    </source>
</evidence>
<accession>A0A1R3K1K8</accession>
<evidence type="ECO:0000313" key="3">
    <source>
        <dbReference type="Proteomes" id="UP000188268"/>
    </source>
</evidence>
<reference evidence="2 3" key="1">
    <citation type="submission" date="2013-09" db="EMBL/GenBank/DDBJ databases">
        <title>Corchorus capsularis genome sequencing.</title>
        <authorList>
            <person name="Alam M."/>
            <person name="Haque M.S."/>
            <person name="Islam M.S."/>
            <person name="Emdad E.M."/>
            <person name="Islam M.M."/>
            <person name="Ahmed B."/>
            <person name="Halim A."/>
            <person name="Hossen Q.M.M."/>
            <person name="Hossain M.Z."/>
            <person name="Ahmed R."/>
            <person name="Khan M.M."/>
            <person name="Islam R."/>
            <person name="Rashid M.M."/>
            <person name="Khan S.A."/>
            <person name="Rahman M.S."/>
            <person name="Alam M."/>
        </authorList>
    </citation>
    <scope>NUCLEOTIDE SEQUENCE [LARGE SCALE GENOMIC DNA]</scope>
    <source>
        <strain evidence="3">cv. CVL-1</strain>
        <tissue evidence="2">Whole seedling</tissue>
    </source>
</reference>
<gene>
    <name evidence="2" type="ORF">CCACVL1_03226</name>
</gene>